<name>A0A5N4A8F4_PHOPY</name>
<gene>
    <name evidence="3" type="ORF">PPYR_13212</name>
</gene>
<proteinExistence type="predicted"/>
<dbReference type="InterPro" id="IPR006170">
    <property type="entry name" value="PBP/GOBP"/>
</dbReference>
<keyword evidence="1 2" id="KW-0732">Signal</keyword>
<dbReference type="PANTHER" id="PTHR11857">
    <property type="entry name" value="ODORANT BINDING PROTEIN-RELATED"/>
    <property type="match status" value="1"/>
</dbReference>
<feature type="signal peptide" evidence="2">
    <location>
        <begin position="1"/>
        <end position="15"/>
    </location>
</feature>
<comment type="caution">
    <text evidence="3">The sequence shown here is derived from an EMBL/GenBank/DDBJ whole genome shotgun (WGS) entry which is preliminary data.</text>
</comment>
<dbReference type="CDD" id="cd23992">
    <property type="entry name" value="PBP_GOBP"/>
    <property type="match status" value="2"/>
</dbReference>
<dbReference type="OrthoDB" id="8194670at2759"/>
<evidence type="ECO:0008006" key="5">
    <source>
        <dbReference type="Google" id="ProtNLM"/>
    </source>
</evidence>
<reference evidence="3 4" key="1">
    <citation type="journal article" date="2018" name="Elife">
        <title>Firefly genomes illuminate parallel origins of bioluminescence in beetles.</title>
        <authorList>
            <person name="Fallon T.R."/>
            <person name="Lower S.E."/>
            <person name="Chang C.H."/>
            <person name="Bessho-Uehara M."/>
            <person name="Martin G.J."/>
            <person name="Bewick A.J."/>
            <person name="Behringer M."/>
            <person name="Debat H.J."/>
            <person name="Wong I."/>
            <person name="Day J.C."/>
            <person name="Suvorov A."/>
            <person name="Silva C.J."/>
            <person name="Stanger-Hall K.F."/>
            <person name="Hall D.W."/>
            <person name="Schmitz R.J."/>
            <person name="Nelson D.R."/>
            <person name="Lewis S.M."/>
            <person name="Shigenobu S."/>
            <person name="Bybee S.M."/>
            <person name="Larracuente A.M."/>
            <person name="Oba Y."/>
            <person name="Weng J.K."/>
        </authorList>
    </citation>
    <scope>NUCLEOTIDE SEQUENCE [LARGE SCALE GENOMIC DNA]</scope>
    <source>
        <strain evidence="3">1611_PpyrPB1</strain>
        <tissue evidence="3">Whole body</tissue>
    </source>
</reference>
<evidence type="ECO:0000313" key="4">
    <source>
        <dbReference type="Proteomes" id="UP000327044"/>
    </source>
</evidence>
<dbReference type="Pfam" id="PF01395">
    <property type="entry name" value="PBP_GOBP"/>
    <property type="match status" value="2"/>
</dbReference>
<keyword evidence="4" id="KW-1185">Reference proteome</keyword>
<organism evidence="3 4">
    <name type="scientific">Photinus pyralis</name>
    <name type="common">Common eastern firefly</name>
    <name type="synonym">Lampyris pyralis</name>
    <dbReference type="NCBI Taxonomy" id="7054"/>
    <lineage>
        <taxon>Eukaryota</taxon>
        <taxon>Metazoa</taxon>
        <taxon>Ecdysozoa</taxon>
        <taxon>Arthropoda</taxon>
        <taxon>Hexapoda</taxon>
        <taxon>Insecta</taxon>
        <taxon>Pterygota</taxon>
        <taxon>Neoptera</taxon>
        <taxon>Endopterygota</taxon>
        <taxon>Coleoptera</taxon>
        <taxon>Polyphaga</taxon>
        <taxon>Elateriformia</taxon>
        <taxon>Elateroidea</taxon>
        <taxon>Lampyridae</taxon>
        <taxon>Lampyrinae</taxon>
        <taxon>Photinus</taxon>
    </lineage>
</organism>
<evidence type="ECO:0000313" key="3">
    <source>
        <dbReference type="EMBL" id="KAB0793592.1"/>
    </source>
</evidence>
<dbReference type="EMBL" id="VVIM01000009">
    <property type="protein sequence ID" value="KAB0793592.1"/>
    <property type="molecule type" value="Genomic_DNA"/>
</dbReference>
<protein>
    <recommendedName>
        <fullName evidence="5">DUF19 domain-containing protein</fullName>
    </recommendedName>
</protein>
<dbReference type="GO" id="GO:0005615">
    <property type="term" value="C:extracellular space"/>
    <property type="evidence" value="ECO:0007669"/>
    <property type="project" value="TreeGrafter"/>
</dbReference>
<dbReference type="Gene3D" id="1.10.238.20">
    <property type="entry name" value="Pheromone/general odorant binding protein domain"/>
    <property type="match status" value="2"/>
</dbReference>
<dbReference type="InterPro" id="IPR036728">
    <property type="entry name" value="PBP_GOBP_sf"/>
</dbReference>
<accession>A0A5N4A8F4</accession>
<sequence length="229" mass="25472">MKILVIFACFSVVYAQKEHGKIMKECMEESGVNKDLLHYTFKTRNVTKDDNLIAFFTCTMVKYGSLNNQTCQVNLTGIKDMCTKMQLGDCSFVDTCEKKQGADCKETVFLVNQCVLPHLPGNGSENVIEACKNQSKVGADLIMKLHKEGIVSDDPSMVKFLGCVTDRFGCFDESGSISLKYLRGICAWKKCADCSFIDECEKKKGGSKDETAFLALSCAYPQMCKAKEE</sequence>
<dbReference type="GO" id="GO:0005549">
    <property type="term" value="F:odorant binding"/>
    <property type="evidence" value="ECO:0007669"/>
    <property type="project" value="InterPro"/>
</dbReference>
<dbReference type="Proteomes" id="UP000327044">
    <property type="component" value="Unassembled WGS sequence"/>
</dbReference>
<dbReference type="InParanoid" id="A0A5N4A8F4"/>
<dbReference type="AlphaFoldDB" id="A0A5N4A8F4"/>
<evidence type="ECO:0000256" key="1">
    <source>
        <dbReference type="ARBA" id="ARBA00022729"/>
    </source>
</evidence>
<dbReference type="GO" id="GO:0007608">
    <property type="term" value="P:sensory perception of smell"/>
    <property type="evidence" value="ECO:0007669"/>
    <property type="project" value="TreeGrafter"/>
</dbReference>
<feature type="chain" id="PRO_5024432667" description="DUF19 domain-containing protein" evidence="2">
    <location>
        <begin position="16"/>
        <end position="229"/>
    </location>
</feature>
<dbReference type="SUPFAM" id="SSF47565">
    <property type="entry name" value="Insect pheromone/odorant-binding proteins"/>
    <property type="match status" value="2"/>
</dbReference>
<evidence type="ECO:0000256" key="2">
    <source>
        <dbReference type="SAM" id="SignalP"/>
    </source>
</evidence>